<proteinExistence type="predicted"/>
<accession>A0A2N0ZKQ2</accession>
<dbReference type="InterPro" id="IPR019687">
    <property type="entry name" value="DUF2535"/>
</dbReference>
<organism evidence="1 2">
    <name type="scientific">Cytobacillus horneckiae</name>
    <dbReference type="NCBI Taxonomy" id="549687"/>
    <lineage>
        <taxon>Bacteria</taxon>
        <taxon>Bacillati</taxon>
        <taxon>Bacillota</taxon>
        <taxon>Bacilli</taxon>
        <taxon>Bacillales</taxon>
        <taxon>Bacillaceae</taxon>
        <taxon>Cytobacillus</taxon>
    </lineage>
</organism>
<keyword evidence="2" id="KW-1185">Reference proteome</keyword>
<dbReference type="EMBL" id="PISD01000008">
    <property type="protein sequence ID" value="PKG30092.1"/>
    <property type="molecule type" value="Genomic_DNA"/>
</dbReference>
<evidence type="ECO:0000313" key="1">
    <source>
        <dbReference type="EMBL" id="PKG30092.1"/>
    </source>
</evidence>
<dbReference type="RefSeq" id="WP_066200201.1">
    <property type="nucleotide sequence ID" value="NZ_CP194732.1"/>
</dbReference>
<gene>
    <name evidence="1" type="ORF">CWS20_03605</name>
</gene>
<dbReference type="AlphaFoldDB" id="A0A2N0ZKQ2"/>
<reference evidence="1 2" key="1">
    <citation type="journal article" date="2010" name="Int. J. Syst. Evol. Microbiol.">
        <title>Bacillus horneckiae sp. nov., isolated from a spacecraft-assembly clean room.</title>
        <authorList>
            <person name="Vaishampayan P."/>
            <person name="Probst A."/>
            <person name="Krishnamurthi S."/>
            <person name="Ghosh S."/>
            <person name="Osman S."/>
            <person name="McDowall A."/>
            <person name="Ruckmani A."/>
            <person name="Mayilraj S."/>
            <person name="Venkateswaran K."/>
        </authorList>
    </citation>
    <scope>NUCLEOTIDE SEQUENCE [LARGE SCALE GENOMIC DNA]</scope>
    <source>
        <strain evidence="2">1PO1SC</strain>
    </source>
</reference>
<dbReference type="Pfam" id="PF10751">
    <property type="entry name" value="DUF2535"/>
    <property type="match status" value="1"/>
</dbReference>
<evidence type="ECO:0000313" key="2">
    <source>
        <dbReference type="Proteomes" id="UP000233343"/>
    </source>
</evidence>
<dbReference type="Proteomes" id="UP000233343">
    <property type="component" value="Unassembled WGS sequence"/>
</dbReference>
<name>A0A2N0ZKQ2_9BACI</name>
<protein>
    <submittedName>
        <fullName evidence="1">DUF2535 domain-containing protein</fullName>
    </submittedName>
</protein>
<sequence>MIFKSLEFKNAVGQKVKIIDIPLLNKESPYFFQVQVRLQKFITAVFHAQDNGSTYSFKEHLKKVMRWPDYDQIFQAPKLKSNA</sequence>
<comment type="caution">
    <text evidence="1">The sequence shown here is derived from an EMBL/GenBank/DDBJ whole genome shotgun (WGS) entry which is preliminary data.</text>
</comment>